<feature type="transmembrane region" description="Helical" evidence="2">
    <location>
        <begin position="21"/>
        <end position="42"/>
    </location>
</feature>
<keyword evidence="1" id="KW-0175">Coiled coil</keyword>
<organism evidence="3 4">
    <name type="scientific">Candidatus Woykebacteria bacterium RIFCSPHIGHO2_02_FULL_43_16b</name>
    <dbReference type="NCBI Taxonomy" id="1802601"/>
    <lineage>
        <taxon>Bacteria</taxon>
        <taxon>Candidatus Woykeibacteriota</taxon>
    </lineage>
</organism>
<dbReference type="EMBL" id="MHCX01000030">
    <property type="protein sequence ID" value="OGY29283.1"/>
    <property type="molecule type" value="Genomic_DNA"/>
</dbReference>
<evidence type="ECO:0000313" key="4">
    <source>
        <dbReference type="Proteomes" id="UP000177821"/>
    </source>
</evidence>
<proteinExistence type="predicted"/>
<name>A0A1G1WNM0_9BACT</name>
<evidence type="ECO:0000313" key="3">
    <source>
        <dbReference type="EMBL" id="OGY29283.1"/>
    </source>
</evidence>
<evidence type="ECO:0000256" key="2">
    <source>
        <dbReference type="SAM" id="Phobius"/>
    </source>
</evidence>
<reference evidence="3 4" key="1">
    <citation type="journal article" date="2016" name="Nat. Commun.">
        <title>Thousands of microbial genomes shed light on interconnected biogeochemical processes in an aquifer system.</title>
        <authorList>
            <person name="Anantharaman K."/>
            <person name="Brown C.T."/>
            <person name="Hug L.A."/>
            <person name="Sharon I."/>
            <person name="Castelle C.J."/>
            <person name="Probst A.J."/>
            <person name="Thomas B.C."/>
            <person name="Singh A."/>
            <person name="Wilkins M.J."/>
            <person name="Karaoz U."/>
            <person name="Brodie E.L."/>
            <person name="Williams K.H."/>
            <person name="Hubbard S.S."/>
            <person name="Banfield J.F."/>
        </authorList>
    </citation>
    <scope>NUCLEOTIDE SEQUENCE [LARGE SCALE GENOMIC DNA]</scope>
</reference>
<keyword evidence="2" id="KW-0472">Membrane</keyword>
<dbReference type="Proteomes" id="UP000177821">
    <property type="component" value="Unassembled WGS sequence"/>
</dbReference>
<sequence>MRKNMTGKKQQNTLEQKRKNVIAKVIFFSLLAALVLFTNAFVTQRKDEAKTQKQIEAKGVLGEFLTSDQKALQSQFEQQTSELKEQVNTLRAQLEETSFQLLGQGKEQAEEKTNEFINETTLKPLIDKFNDLPDDQKEFVREAVCRE</sequence>
<keyword evidence="2" id="KW-1133">Transmembrane helix</keyword>
<protein>
    <submittedName>
        <fullName evidence="3">Uncharacterized protein</fullName>
    </submittedName>
</protein>
<feature type="coiled-coil region" evidence="1">
    <location>
        <begin position="73"/>
        <end position="100"/>
    </location>
</feature>
<comment type="caution">
    <text evidence="3">The sequence shown here is derived from an EMBL/GenBank/DDBJ whole genome shotgun (WGS) entry which is preliminary data.</text>
</comment>
<accession>A0A1G1WNM0</accession>
<gene>
    <name evidence="3" type="ORF">A3J50_03125</name>
</gene>
<keyword evidence="2" id="KW-0812">Transmembrane</keyword>
<dbReference type="AlphaFoldDB" id="A0A1G1WNM0"/>
<evidence type="ECO:0000256" key="1">
    <source>
        <dbReference type="SAM" id="Coils"/>
    </source>
</evidence>